<gene>
    <name evidence="1" type="ORF">H5410_025856</name>
</gene>
<comment type="caution">
    <text evidence="1">The sequence shown here is derived from an EMBL/GenBank/DDBJ whole genome shotgun (WGS) entry which is preliminary data.</text>
</comment>
<dbReference type="AlphaFoldDB" id="A0A9J5YZ43"/>
<evidence type="ECO:0000313" key="2">
    <source>
        <dbReference type="Proteomes" id="UP000824120"/>
    </source>
</evidence>
<sequence>MASVHTRRIYTRFQHEFQVDNQKRSVICLNPRGWLCLSRDLRFCSFDLNFSSIPEKYILKRWSKNAKYMNRFAEYTKKLRNNKIFYDNSLELANKLHGDSSNIFLNFTQNQFTI</sequence>
<proteinExistence type="predicted"/>
<dbReference type="EMBL" id="JACXVP010000005">
    <property type="protein sequence ID" value="KAG5604364.1"/>
    <property type="molecule type" value="Genomic_DNA"/>
</dbReference>
<keyword evidence="2" id="KW-1185">Reference proteome</keyword>
<evidence type="ECO:0008006" key="3">
    <source>
        <dbReference type="Google" id="ProtNLM"/>
    </source>
</evidence>
<dbReference type="OrthoDB" id="2402896at2759"/>
<accession>A0A9J5YZ43</accession>
<evidence type="ECO:0000313" key="1">
    <source>
        <dbReference type="EMBL" id="KAG5604364.1"/>
    </source>
</evidence>
<protein>
    <recommendedName>
        <fullName evidence="3">Protein FAR1-RELATED SEQUENCE</fullName>
    </recommendedName>
</protein>
<organism evidence="1 2">
    <name type="scientific">Solanum commersonii</name>
    <name type="common">Commerson's wild potato</name>
    <name type="synonym">Commerson's nightshade</name>
    <dbReference type="NCBI Taxonomy" id="4109"/>
    <lineage>
        <taxon>Eukaryota</taxon>
        <taxon>Viridiplantae</taxon>
        <taxon>Streptophyta</taxon>
        <taxon>Embryophyta</taxon>
        <taxon>Tracheophyta</taxon>
        <taxon>Spermatophyta</taxon>
        <taxon>Magnoliopsida</taxon>
        <taxon>eudicotyledons</taxon>
        <taxon>Gunneridae</taxon>
        <taxon>Pentapetalae</taxon>
        <taxon>asterids</taxon>
        <taxon>lamiids</taxon>
        <taxon>Solanales</taxon>
        <taxon>Solanaceae</taxon>
        <taxon>Solanoideae</taxon>
        <taxon>Solaneae</taxon>
        <taxon>Solanum</taxon>
    </lineage>
</organism>
<dbReference type="Proteomes" id="UP000824120">
    <property type="component" value="Chromosome 5"/>
</dbReference>
<name>A0A9J5YZ43_SOLCO</name>
<reference evidence="1 2" key="1">
    <citation type="submission" date="2020-09" db="EMBL/GenBank/DDBJ databases">
        <title>De no assembly of potato wild relative species, Solanum commersonii.</title>
        <authorList>
            <person name="Cho K."/>
        </authorList>
    </citation>
    <scope>NUCLEOTIDE SEQUENCE [LARGE SCALE GENOMIC DNA]</scope>
    <source>
        <strain evidence="1">LZ3.2</strain>
        <tissue evidence="1">Leaf</tissue>
    </source>
</reference>